<dbReference type="AlphaFoldDB" id="A0A5K1K6E6"/>
<reference evidence="2" key="1">
    <citation type="submission" date="2019-10" db="EMBL/GenBank/DDBJ databases">
        <authorList>
            <person name="Nor Muhammad N."/>
        </authorList>
    </citation>
    <scope>NUCLEOTIDE SEQUENCE</scope>
</reference>
<organism evidence="2">
    <name type="scientific">Ganoderma boninense</name>
    <dbReference type="NCBI Taxonomy" id="34458"/>
    <lineage>
        <taxon>Eukaryota</taxon>
        <taxon>Fungi</taxon>
        <taxon>Dikarya</taxon>
        <taxon>Basidiomycota</taxon>
        <taxon>Agaricomycotina</taxon>
        <taxon>Agaricomycetes</taxon>
        <taxon>Polyporales</taxon>
        <taxon>Polyporaceae</taxon>
        <taxon>Ganoderma</taxon>
    </lineage>
</organism>
<feature type="compositionally biased region" description="Basic residues" evidence="1">
    <location>
        <begin position="1"/>
        <end position="11"/>
    </location>
</feature>
<gene>
    <name evidence="2" type="primary">Q5GFD3</name>
</gene>
<protein>
    <submittedName>
        <fullName evidence="2">Mannitol 1-phosphate dehydrogenase</fullName>
    </submittedName>
</protein>
<name>A0A5K1K6E6_9APHY</name>
<evidence type="ECO:0000256" key="1">
    <source>
        <dbReference type="SAM" id="MobiDB-lite"/>
    </source>
</evidence>
<evidence type="ECO:0000313" key="2">
    <source>
        <dbReference type="EMBL" id="VWP01626.1"/>
    </source>
</evidence>
<accession>A0A5K1K6E6</accession>
<proteinExistence type="predicted"/>
<feature type="region of interest" description="Disordered" evidence="1">
    <location>
        <begin position="1"/>
        <end position="28"/>
    </location>
</feature>
<dbReference type="EMBL" id="LR729529">
    <property type="protein sequence ID" value="VWP01626.1"/>
    <property type="molecule type" value="Genomic_DNA"/>
</dbReference>
<sequence>MPRFNRQRSNHRNQPTARPQEGAKARHPVPQFIKERRVVNYDHLPRTAASIYPDGTLSDRIGWVLLHPDLQNHVRLRTTEIPYAEVYIEIYRSYGKMAIMHHKVMNYILESTAPANNKAAALLSAEAAYNECIENHL</sequence>